<sequence length="52" mass="5835">MCVRTCVESWMRLVRLWESLGLRSVTGSTSPLHIQTKANNLDSTSTTNHVCN</sequence>
<gene>
    <name evidence="1" type="ORF">HannXRQ_Chr09g0237701</name>
</gene>
<dbReference type="EMBL" id="CM007898">
    <property type="protein sequence ID" value="OTG13400.1"/>
    <property type="molecule type" value="Genomic_DNA"/>
</dbReference>
<keyword evidence="2" id="KW-1185">Reference proteome</keyword>
<evidence type="ECO:0000313" key="1">
    <source>
        <dbReference type="EMBL" id="OTG13400.1"/>
    </source>
</evidence>
<proteinExistence type="predicted"/>
<name>A0A251TQK7_HELAN</name>
<dbReference type="Proteomes" id="UP000215914">
    <property type="component" value="Chromosome 9"/>
</dbReference>
<accession>A0A251TQK7</accession>
<dbReference type="InParanoid" id="A0A251TQK7"/>
<dbReference type="AlphaFoldDB" id="A0A251TQK7"/>
<protein>
    <submittedName>
        <fullName evidence="1">Uncharacterized protein</fullName>
    </submittedName>
</protein>
<organism evidence="1 2">
    <name type="scientific">Helianthus annuus</name>
    <name type="common">Common sunflower</name>
    <dbReference type="NCBI Taxonomy" id="4232"/>
    <lineage>
        <taxon>Eukaryota</taxon>
        <taxon>Viridiplantae</taxon>
        <taxon>Streptophyta</taxon>
        <taxon>Embryophyta</taxon>
        <taxon>Tracheophyta</taxon>
        <taxon>Spermatophyta</taxon>
        <taxon>Magnoliopsida</taxon>
        <taxon>eudicotyledons</taxon>
        <taxon>Gunneridae</taxon>
        <taxon>Pentapetalae</taxon>
        <taxon>asterids</taxon>
        <taxon>campanulids</taxon>
        <taxon>Asterales</taxon>
        <taxon>Asteraceae</taxon>
        <taxon>Asteroideae</taxon>
        <taxon>Heliantheae alliance</taxon>
        <taxon>Heliantheae</taxon>
        <taxon>Helianthus</taxon>
    </lineage>
</organism>
<reference evidence="2" key="1">
    <citation type="journal article" date="2017" name="Nature">
        <title>The sunflower genome provides insights into oil metabolism, flowering and Asterid evolution.</title>
        <authorList>
            <person name="Badouin H."/>
            <person name="Gouzy J."/>
            <person name="Grassa C.J."/>
            <person name="Murat F."/>
            <person name="Staton S.E."/>
            <person name="Cottret L."/>
            <person name="Lelandais-Briere C."/>
            <person name="Owens G.L."/>
            <person name="Carrere S."/>
            <person name="Mayjonade B."/>
            <person name="Legrand L."/>
            <person name="Gill N."/>
            <person name="Kane N.C."/>
            <person name="Bowers J.E."/>
            <person name="Hubner S."/>
            <person name="Bellec A."/>
            <person name="Berard A."/>
            <person name="Berges H."/>
            <person name="Blanchet N."/>
            <person name="Boniface M.C."/>
            <person name="Brunel D."/>
            <person name="Catrice O."/>
            <person name="Chaidir N."/>
            <person name="Claudel C."/>
            <person name="Donnadieu C."/>
            <person name="Faraut T."/>
            <person name="Fievet G."/>
            <person name="Helmstetter N."/>
            <person name="King M."/>
            <person name="Knapp S.J."/>
            <person name="Lai Z."/>
            <person name="Le Paslier M.C."/>
            <person name="Lippi Y."/>
            <person name="Lorenzon L."/>
            <person name="Mandel J.R."/>
            <person name="Marage G."/>
            <person name="Marchand G."/>
            <person name="Marquand E."/>
            <person name="Bret-Mestries E."/>
            <person name="Morien E."/>
            <person name="Nambeesan S."/>
            <person name="Nguyen T."/>
            <person name="Pegot-Espagnet P."/>
            <person name="Pouilly N."/>
            <person name="Raftis F."/>
            <person name="Sallet E."/>
            <person name="Schiex T."/>
            <person name="Thomas J."/>
            <person name="Vandecasteele C."/>
            <person name="Vares D."/>
            <person name="Vear F."/>
            <person name="Vautrin S."/>
            <person name="Crespi M."/>
            <person name="Mangin B."/>
            <person name="Burke J.M."/>
            <person name="Salse J."/>
            <person name="Munos S."/>
            <person name="Vincourt P."/>
            <person name="Rieseberg L.H."/>
            <person name="Langlade N.B."/>
        </authorList>
    </citation>
    <scope>NUCLEOTIDE SEQUENCE [LARGE SCALE GENOMIC DNA]</scope>
    <source>
        <strain evidence="2">cv. SF193</strain>
    </source>
</reference>
<evidence type="ECO:0000313" key="2">
    <source>
        <dbReference type="Proteomes" id="UP000215914"/>
    </source>
</evidence>